<dbReference type="Gene3D" id="1.10.10.10">
    <property type="entry name" value="Winged helix-like DNA-binding domain superfamily/Winged helix DNA-binding domain"/>
    <property type="match status" value="2"/>
</dbReference>
<dbReference type="InterPro" id="IPR036390">
    <property type="entry name" value="WH_DNA-bd_sf"/>
</dbReference>
<comment type="caution">
    <text evidence="7">The sequence shown here is derived from an EMBL/GenBank/DDBJ whole genome shotgun (WGS) entry which is preliminary data.</text>
</comment>
<dbReference type="Pfam" id="PF04079">
    <property type="entry name" value="SMC_ScpB"/>
    <property type="match status" value="1"/>
</dbReference>
<proteinExistence type="inferred from homology"/>
<keyword evidence="4 5" id="KW-0131">Cell cycle</keyword>
<feature type="region of interest" description="Disordered" evidence="6">
    <location>
        <begin position="188"/>
        <end position="218"/>
    </location>
</feature>
<dbReference type="EMBL" id="JBHTOF010000100">
    <property type="protein sequence ID" value="MFD1466272.1"/>
    <property type="molecule type" value="Genomic_DNA"/>
</dbReference>
<evidence type="ECO:0000256" key="4">
    <source>
        <dbReference type="ARBA" id="ARBA00023306"/>
    </source>
</evidence>
<dbReference type="PANTHER" id="PTHR34298">
    <property type="entry name" value="SEGREGATION AND CONDENSATION PROTEIN B"/>
    <property type="match status" value="1"/>
</dbReference>
<evidence type="ECO:0000256" key="2">
    <source>
        <dbReference type="ARBA" id="ARBA00022618"/>
    </source>
</evidence>
<accession>A0ABW4DQE8</accession>
<comment type="similarity">
    <text evidence="5">Belongs to the ScpB family.</text>
</comment>
<name>A0ABW4DQE8_9LACO</name>
<keyword evidence="8" id="KW-1185">Reference proteome</keyword>
<dbReference type="PANTHER" id="PTHR34298:SF2">
    <property type="entry name" value="SEGREGATION AND CONDENSATION PROTEIN B"/>
    <property type="match status" value="1"/>
</dbReference>
<evidence type="ECO:0000256" key="3">
    <source>
        <dbReference type="ARBA" id="ARBA00022829"/>
    </source>
</evidence>
<evidence type="ECO:0000313" key="7">
    <source>
        <dbReference type="EMBL" id="MFD1466272.1"/>
    </source>
</evidence>
<comment type="function">
    <text evidence="5">Participates in chromosomal partition during cell division. May act via the formation of a condensin-like complex containing Smc and ScpA that pull DNA away from mid-cell into both cell halves.</text>
</comment>
<keyword evidence="1 5" id="KW-0963">Cytoplasm</keyword>
<dbReference type="HAMAP" id="MF_01804">
    <property type="entry name" value="ScpB"/>
    <property type="match status" value="1"/>
</dbReference>
<dbReference type="RefSeq" id="WP_225417316.1">
    <property type="nucleotide sequence ID" value="NZ_JBHTOF010000100.1"/>
</dbReference>
<keyword evidence="2 5" id="KW-0132">Cell division</keyword>
<dbReference type="SUPFAM" id="SSF46785">
    <property type="entry name" value="Winged helix' DNA-binding domain"/>
    <property type="match status" value="2"/>
</dbReference>
<dbReference type="InterPro" id="IPR036388">
    <property type="entry name" value="WH-like_DNA-bd_sf"/>
</dbReference>
<evidence type="ECO:0000313" key="8">
    <source>
        <dbReference type="Proteomes" id="UP001597244"/>
    </source>
</evidence>
<dbReference type="NCBIfam" id="TIGR00281">
    <property type="entry name" value="SMC-Scp complex subunit ScpB"/>
    <property type="match status" value="1"/>
</dbReference>
<organism evidence="7 8">
    <name type="scientific">Lapidilactobacillus mulanensis</name>
    <dbReference type="NCBI Taxonomy" id="2485999"/>
    <lineage>
        <taxon>Bacteria</taxon>
        <taxon>Bacillati</taxon>
        <taxon>Bacillota</taxon>
        <taxon>Bacilli</taxon>
        <taxon>Lactobacillales</taxon>
        <taxon>Lactobacillaceae</taxon>
        <taxon>Lapidilactobacillus</taxon>
    </lineage>
</organism>
<dbReference type="PIRSF" id="PIRSF019345">
    <property type="entry name" value="ScpB"/>
    <property type="match status" value="1"/>
</dbReference>
<evidence type="ECO:0000256" key="6">
    <source>
        <dbReference type="SAM" id="MobiDB-lite"/>
    </source>
</evidence>
<keyword evidence="3 5" id="KW-0159">Chromosome partition</keyword>
<protein>
    <recommendedName>
        <fullName evidence="5">Segregation and condensation protein B</fullName>
    </recommendedName>
</protein>
<dbReference type="InterPro" id="IPR005234">
    <property type="entry name" value="ScpB_csome_segregation"/>
</dbReference>
<comment type="subunit">
    <text evidence="5">Homodimer. Homodimerization may be required to stabilize the binding of ScpA to the Smc head domains. Component of a cohesin-like complex composed of ScpA, ScpB and the Smc homodimer, in which ScpA and ScpB bind to the head domain of Smc. The presence of the three proteins is required for the association of the complex with DNA.</text>
</comment>
<reference evidence="8" key="1">
    <citation type="journal article" date="2019" name="Int. J. Syst. Evol. Microbiol.">
        <title>The Global Catalogue of Microorganisms (GCM) 10K type strain sequencing project: providing services to taxonomists for standard genome sequencing and annotation.</title>
        <authorList>
            <consortium name="The Broad Institute Genomics Platform"/>
            <consortium name="The Broad Institute Genome Sequencing Center for Infectious Disease"/>
            <person name="Wu L."/>
            <person name="Ma J."/>
        </authorList>
    </citation>
    <scope>NUCLEOTIDE SEQUENCE [LARGE SCALE GENOMIC DNA]</scope>
    <source>
        <strain evidence="8">CCM 8951</strain>
    </source>
</reference>
<gene>
    <name evidence="5 7" type="primary">scpB</name>
    <name evidence="7" type="ORF">ACFQ4L_09395</name>
</gene>
<comment type="subcellular location">
    <subcellularLocation>
        <location evidence="5">Cytoplasm</location>
    </subcellularLocation>
    <text evidence="5">Associated with two foci at the outer edges of the nucleoid region in young cells, and at four foci within both cell halves in older cells.</text>
</comment>
<sequence>MSQYQGEIESILYTLGDDGISLKNLASILGLHASAVRQLLEELQKDYEQHDGGITLIQHHDIYQMATKPQYAPILHQYFSEHQPTSLSQAALETMAIVAYQQPVTRIDIDQIRGVKSTGALQTLISRQMVKEAGRKEVAGRPILYETTAYFLDYFGLNSVNDLPPLSEFGSGQFDQNGNLDLFFKNKQQSASSETVETKEEQENETNGIDATASESDR</sequence>
<dbReference type="Proteomes" id="UP001597244">
    <property type="component" value="Unassembled WGS sequence"/>
</dbReference>
<evidence type="ECO:0000256" key="5">
    <source>
        <dbReference type="HAMAP-Rule" id="MF_01804"/>
    </source>
</evidence>
<evidence type="ECO:0000256" key="1">
    <source>
        <dbReference type="ARBA" id="ARBA00022490"/>
    </source>
</evidence>